<name>A0A5A7Q8J6_STRAF</name>
<protein>
    <submittedName>
        <fullName evidence="2">DENN (AEX-3) domain-containing protein</fullName>
    </submittedName>
</protein>
<reference evidence="3" key="1">
    <citation type="journal article" date="2019" name="Curr. Biol.">
        <title>Genome Sequence of Striga asiatica Provides Insight into the Evolution of Plant Parasitism.</title>
        <authorList>
            <person name="Yoshida S."/>
            <person name="Kim S."/>
            <person name="Wafula E.K."/>
            <person name="Tanskanen J."/>
            <person name="Kim Y.M."/>
            <person name="Honaas L."/>
            <person name="Yang Z."/>
            <person name="Spallek T."/>
            <person name="Conn C.E."/>
            <person name="Ichihashi Y."/>
            <person name="Cheong K."/>
            <person name="Cui S."/>
            <person name="Der J.P."/>
            <person name="Gundlach H."/>
            <person name="Jiao Y."/>
            <person name="Hori C."/>
            <person name="Ishida J.K."/>
            <person name="Kasahara H."/>
            <person name="Kiba T."/>
            <person name="Kim M.S."/>
            <person name="Koo N."/>
            <person name="Laohavisit A."/>
            <person name="Lee Y.H."/>
            <person name="Lumba S."/>
            <person name="McCourt P."/>
            <person name="Mortimer J.C."/>
            <person name="Mutuku J.M."/>
            <person name="Nomura T."/>
            <person name="Sasaki-Sekimoto Y."/>
            <person name="Seto Y."/>
            <person name="Wang Y."/>
            <person name="Wakatake T."/>
            <person name="Sakakibara H."/>
            <person name="Demura T."/>
            <person name="Yamaguchi S."/>
            <person name="Yoneyama K."/>
            <person name="Manabe R.I."/>
            <person name="Nelson D.C."/>
            <person name="Schulman A.H."/>
            <person name="Timko M.P."/>
            <person name="dePamphilis C.W."/>
            <person name="Choi D."/>
            <person name="Shirasu K."/>
        </authorList>
    </citation>
    <scope>NUCLEOTIDE SEQUENCE [LARGE SCALE GENOMIC DNA]</scope>
    <source>
        <strain evidence="3">cv. UVA1</strain>
    </source>
</reference>
<comment type="caution">
    <text evidence="2">The sequence shown here is derived from an EMBL/GenBank/DDBJ whole genome shotgun (WGS) entry which is preliminary data.</text>
</comment>
<feature type="region of interest" description="Disordered" evidence="1">
    <location>
        <begin position="154"/>
        <end position="174"/>
    </location>
</feature>
<dbReference type="Proteomes" id="UP000325081">
    <property type="component" value="Unassembled WGS sequence"/>
</dbReference>
<accession>A0A5A7Q8J6</accession>
<keyword evidence="3" id="KW-1185">Reference proteome</keyword>
<sequence length="191" mass="21384">MSGNGLFMKVFRICTRTHSDFLKLTHKRNSSLFPTFETPFSPRLRPTGLLSGIEVVLLVVYSAETKARNGKPVKICIPDLYVASSRTANGGYVLPNDMLDFLDAPVPYIVKSPTIPQLPQHKELSEKVIWARKGQFMNVLMCRRNKNATQAKADIKHKKRGHLDGGRCLGGGQRSDDQWVKAARTDFNLAN</sequence>
<dbReference type="OrthoDB" id="6019893at2759"/>
<dbReference type="EMBL" id="BKCP01006161">
    <property type="protein sequence ID" value="GER41569.1"/>
    <property type="molecule type" value="Genomic_DNA"/>
</dbReference>
<evidence type="ECO:0000256" key="1">
    <source>
        <dbReference type="SAM" id="MobiDB-lite"/>
    </source>
</evidence>
<organism evidence="2 3">
    <name type="scientific">Striga asiatica</name>
    <name type="common">Asiatic witchweed</name>
    <name type="synonym">Buchnera asiatica</name>
    <dbReference type="NCBI Taxonomy" id="4170"/>
    <lineage>
        <taxon>Eukaryota</taxon>
        <taxon>Viridiplantae</taxon>
        <taxon>Streptophyta</taxon>
        <taxon>Embryophyta</taxon>
        <taxon>Tracheophyta</taxon>
        <taxon>Spermatophyta</taxon>
        <taxon>Magnoliopsida</taxon>
        <taxon>eudicotyledons</taxon>
        <taxon>Gunneridae</taxon>
        <taxon>Pentapetalae</taxon>
        <taxon>asterids</taxon>
        <taxon>lamiids</taxon>
        <taxon>Lamiales</taxon>
        <taxon>Orobanchaceae</taxon>
        <taxon>Buchnereae</taxon>
        <taxon>Striga</taxon>
    </lineage>
</organism>
<dbReference type="AlphaFoldDB" id="A0A5A7Q8J6"/>
<evidence type="ECO:0000313" key="2">
    <source>
        <dbReference type="EMBL" id="GER41569.1"/>
    </source>
</evidence>
<proteinExistence type="predicted"/>
<evidence type="ECO:0000313" key="3">
    <source>
        <dbReference type="Proteomes" id="UP000325081"/>
    </source>
</evidence>
<gene>
    <name evidence="2" type="ORF">STAS_18294</name>
</gene>